<gene>
    <name evidence="2" type="ORF">KSF_076900</name>
</gene>
<name>A0A8J3N400_9CHLR</name>
<dbReference type="GO" id="GO:0140359">
    <property type="term" value="F:ABC-type transporter activity"/>
    <property type="evidence" value="ECO:0007669"/>
    <property type="project" value="InterPro"/>
</dbReference>
<feature type="transmembrane region" description="Helical" evidence="1">
    <location>
        <begin position="186"/>
        <end position="206"/>
    </location>
</feature>
<dbReference type="Proteomes" id="UP000597444">
    <property type="component" value="Unassembled WGS sequence"/>
</dbReference>
<feature type="transmembrane region" description="Helical" evidence="1">
    <location>
        <begin position="226"/>
        <end position="245"/>
    </location>
</feature>
<comment type="caution">
    <text evidence="2">The sequence shown here is derived from an EMBL/GenBank/DDBJ whole genome shotgun (WGS) entry which is preliminary data.</text>
</comment>
<protein>
    <recommendedName>
        <fullName evidence="4">ABC transporter permease</fullName>
    </recommendedName>
</protein>
<dbReference type="Pfam" id="PF12679">
    <property type="entry name" value="ABC2_membrane_2"/>
    <property type="match status" value="1"/>
</dbReference>
<evidence type="ECO:0000313" key="3">
    <source>
        <dbReference type="Proteomes" id="UP000597444"/>
    </source>
</evidence>
<proteinExistence type="predicted"/>
<sequence>MKTKEVLEARWKVSIFALLAFLVASVNSAFYQIDGDTIPLRNDVPPPLQNLIPEHLASTFNAFAWLQWFATNGPFLLALLATLLGGGLIANEVSKGTIFFLLSKPVSRERILLTKYGVSAALLLVVSVIGGIGLAIAGTALRQPQNVLHLLIATILLWLAALFPLGLALFFSVVLSDGFRAMTFSLLVTLAFALFPVILPNGWNWSLWHYWGNLNAYLNGGFPLKEYLVCLVTAAIPLLAALIAFRRKAY</sequence>
<keyword evidence="1" id="KW-0472">Membrane</keyword>
<keyword evidence="1" id="KW-0812">Transmembrane</keyword>
<feature type="transmembrane region" description="Helical" evidence="1">
    <location>
        <begin position="147"/>
        <end position="174"/>
    </location>
</feature>
<keyword evidence="3" id="KW-1185">Reference proteome</keyword>
<dbReference type="PANTHER" id="PTHR37305">
    <property type="entry name" value="INTEGRAL MEMBRANE PROTEIN-RELATED"/>
    <property type="match status" value="1"/>
</dbReference>
<dbReference type="EMBL" id="BNJK01000002">
    <property type="protein sequence ID" value="GHO97642.1"/>
    <property type="molecule type" value="Genomic_DNA"/>
</dbReference>
<organism evidence="2 3">
    <name type="scientific">Reticulibacter mediterranei</name>
    <dbReference type="NCBI Taxonomy" id="2778369"/>
    <lineage>
        <taxon>Bacteria</taxon>
        <taxon>Bacillati</taxon>
        <taxon>Chloroflexota</taxon>
        <taxon>Ktedonobacteria</taxon>
        <taxon>Ktedonobacterales</taxon>
        <taxon>Reticulibacteraceae</taxon>
        <taxon>Reticulibacter</taxon>
    </lineage>
</organism>
<dbReference type="GO" id="GO:0005886">
    <property type="term" value="C:plasma membrane"/>
    <property type="evidence" value="ECO:0007669"/>
    <property type="project" value="UniProtKB-SubCell"/>
</dbReference>
<dbReference type="PANTHER" id="PTHR37305:SF1">
    <property type="entry name" value="MEMBRANE PROTEIN"/>
    <property type="match status" value="1"/>
</dbReference>
<reference evidence="2" key="1">
    <citation type="submission" date="2020-10" db="EMBL/GenBank/DDBJ databases">
        <title>Taxonomic study of unclassified bacteria belonging to the class Ktedonobacteria.</title>
        <authorList>
            <person name="Yabe S."/>
            <person name="Wang C.M."/>
            <person name="Zheng Y."/>
            <person name="Sakai Y."/>
            <person name="Cavaletti L."/>
            <person name="Monciardini P."/>
            <person name="Donadio S."/>
        </authorList>
    </citation>
    <scope>NUCLEOTIDE SEQUENCE</scope>
    <source>
        <strain evidence="2">ID150040</strain>
    </source>
</reference>
<evidence type="ECO:0008006" key="4">
    <source>
        <dbReference type="Google" id="ProtNLM"/>
    </source>
</evidence>
<feature type="transmembrane region" description="Helical" evidence="1">
    <location>
        <begin position="75"/>
        <end position="93"/>
    </location>
</feature>
<evidence type="ECO:0000313" key="2">
    <source>
        <dbReference type="EMBL" id="GHO97642.1"/>
    </source>
</evidence>
<accession>A0A8J3N400</accession>
<dbReference type="RefSeq" id="WP_220208423.1">
    <property type="nucleotide sequence ID" value="NZ_BNJK01000002.1"/>
</dbReference>
<evidence type="ECO:0000256" key="1">
    <source>
        <dbReference type="SAM" id="Phobius"/>
    </source>
</evidence>
<feature type="transmembrane region" description="Helical" evidence="1">
    <location>
        <begin position="113"/>
        <end position="141"/>
    </location>
</feature>
<keyword evidence="1" id="KW-1133">Transmembrane helix</keyword>
<dbReference type="AlphaFoldDB" id="A0A8J3N400"/>